<gene>
    <name evidence="16" type="ORF">AERYTH_10740</name>
</gene>
<evidence type="ECO:0000256" key="3">
    <source>
        <dbReference type="ARBA" id="ARBA00022679"/>
    </source>
</evidence>
<feature type="active site" description="Proton donor/acceptor" evidence="13">
    <location>
        <position position="308"/>
    </location>
</feature>
<dbReference type="KEGG" id="aer:AERYTH_10740"/>
<dbReference type="PANTHER" id="PTHR30582">
    <property type="entry name" value="L,D-TRANSPEPTIDASE"/>
    <property type="match status" value="1"/>
</dbReference>
<dbReference type="CDD" id="cd16913">
    <property type="entry name" value="YkuD_like"/>
    <property type="match status" value="1"/>
</dbReference>
<keyword evidence="17" id="KW-1185">Reference proteome</keyword>
<dbReference type="SUPFAM" id="SSF141523">
    <property type="entry name" value="L,D-transpeptidase catalytic domain-like"/>
    <property type="match status" value="1"/>
</dbReference>
<dbReference type="GO" id="GO:0071555">
    <property type="term" value="P:cell wall organization"/>
    <property type="evidence" value="ECO:0007669"/>
    <property type="project" value="UniProtKB-UniRule"/>
</dbReference>
<dbReference type="UniPathway" id="UPA00219"/>
<comment type="pathway">
    <text evidence="12">Glycan biosynthesis.</text>
</comment>
<evidence type="ECO:0000313" key="16">
    <source>
        <dbReference type="EMBL" id="ALX05143.1"/>
    </source>
</evidence>
<dbReference type="GO" id="GO:0018104">
    <property type="term" value="P:peptidoglycan-protein cross-linking"/>
    <property type="evidence" value="ECO:0007669"/>
    <property type="project" value="TreeGrafter"/>
</dbReference>
<feature type="domain" description="L,D-TPase catalytic" evidence="15">
    <location>
        <begin position="224"/>
        <end position="350"/>
    </location>
</feature>
<dbReference type="PROSITE" id="PS52029">
    <property type="entry name" value="LD_TPASE"/>
    <property type="match status" value="1"/>
</dbReference>
<keyword evidence="10" id="KW-0012">Acyltransferase</keyword>
<evidence type="ECO:0000256" key="7">
    <source>
        <dbReference type="ARBA" id="ARBA00023136"/>
    </source>
</evidence>
<organism evidence="16 17">
    <name type="scientific">Aeromicrobium erythreum</name>
    <dbReference type="NCBI Taxonomy" id="2041"/>
    <lineage>
        <taxon>Bacteria</taxon>
        <taxon>Bacillati</taxon>
        <taxon>Actinomycetota</taxon>
        <taxon>Actinomycetes</taxon>
        <taxon>Propionibacteriales</taxon>
        <taxon>Nocardioidaceae</taxon>
        <taxon>Aeromicrobium</taxon>
    </lineage>
</organism>
<keyword evidence="8" id="KW-0564">Palmitate</keyword>
<evidence type="ECO:0000256" key="6">
    <source>
        <dbReference type="ARBA" id="ARBA00022984"/>
    </source>
</evidence>
<keyword evidence="3" id="KW-0808">Transferase</keyword>
<evidence type="ECO:0000256" key="13">
    <source>
        <dbReference type="PROSITE-ProRule" id="PRU01373"/>
    </source>
</evidence>
<accession>A0A0U3THT6</accession>
<dbReference type="AlphaFoldDB" id="A0A0U3THT6"/>
<evidence type="ECO:0000256" key="8">
    <source>
        <dbReference type="ARBA" id="ARBA00023139"/>
    </source>
</evidence>
<dbReference type="Gene3D" id="2.60.40.3780">
    <property type="match status" value="1"/>
</dbReference>
<evidence type="ECO:0000313" key="17">
    <source>
        <dbReference type="Proteomes" id="UP000067689"/>
    </source>
</evidence>
<keyword evidence="6 13" id="KW-0573">Peptidoglycan synthesis</keyword>
<dbReference type="InterPro" id="IPR050979">
    <property type="entry name" value="LD-transpeptidase"/>
</dbReference>
<dbReference type="Proteomes" id="UP000067689">
    <property type="component" value="Chromosome"/>
</dbReference>
<dbReference type="FunFam" id="2.40.440.10:FF:000005">
    <property type="entry name" value="L,D-transpeptidase 2"/>
    <property type="match status" value="1"/>
</dbReference>
<comment type="pathway">
    <text evidence="1 13">Cell wall biogenesis; peptidoglycan biosynthesis.</text>
</comment>
<dbReference type="Pfam" id="PF17964">
    <property type="entry name" value="Big_10"/>
    <property type="match status" value="1"/>
</dbReference>
<keyword evidence="9" id="KW-0449">Lipoprotein</keyword>
<evidence type="ECO:0000259" key="15">
    <source>
        <dbReference type="PROSITE" id="PS52029"/>
    </source>
</evidence>
<dbReference type="Gene3D" id="2.40.440.10">
    <property type="entry name" value="L,D-transpeptidase catalytic domain-like"/>
    <property type="match status" value="1"/>
</dbReference>
<keyword evidence="4" id="KW-0732">Signal</keyword>
<dbReference type="PATRIC" id="fig|2041.4.peg.2246"/>
<feature type="active site" description="Nucleophile" evidence="13">
    <location>
        <position position="326"/>
    </location>
</feature>
<feature type="region of interest" description="Disordered" evidence="14">
    <location>
        <begin position="16"/>
        <end position="38"/>
    </location>
</feature>
<dbReference type="InterPro" id="IPR005490">
    <property type="entry name" value="LD_TPept_cat_dom"/>
</dbReference>
<dbReference type="Pfam" id="PF03734">
    <property type="entry name" value="YkuD"/>
    <property type="match status" value="1"/>
</dbReference>
<evidence type="ECO:0000256" key="10">
    <source>
        <dbReference type="ARBA" id="ARBA00023315"/>
    </source>
</evidence>
<evidence type="ECO:0000256" key="2">
    <source>
        <dbReference type="ARBA" id="ARBA00022475"/>
    </source>
</evidence>
<evidence type="ECO:0000256" key="9">
    <source>
        <dbReference type="ARBA" id="ARBA00023288"/>
    </source>
</evidence>
<keyword evidence="2" id="KW-1003">Cell membrane</keyword>
<evidence type="ECO:0000256" key="5">
    <source>
        <dbReference type="ARBA" id="ARBA00022960"/>
    </source>
</evidence>
<keyword evidence="11 13" id="KW-0961">Cell wall biogenesis/degradation</keyword>
<dbReference type="Gene3D" id="2.60.40.3710">
    <property type="match status" value="1"/>
</dbReference>
<dbReference type="InterPro" id="IPR038063">
    <property type="entry name" value="Transpep_catalytic_dom"/>
</dbReference>
<keyword evidence="5 13" id="KW-0133">Cell shape</keyword>
<dbReference type="GO" id="GO:0005576">
    <property type="term" value="C:extracellular region"/>
    <property type="evidence" value="ECO:0007669"/>
    <property type="project" value="TreeGrafter"/>
</dbReference>
<evidence type="ECO:0000256" key="12">
    <source>
        <dbReference type="ARBA" id="ARBA00060592"/>
    </source>
</evidence>
<dbReference type="PANTHER" id="PTHR30582:SF2">
    <property type="entry name" value="L,D-TRANSPEPTIDASE YCIB-RELATED"/>
    <property type="match status" value="1"/>
</dbReference>
<reference evidence="16 17" key="1">
    <citation type="journal article" date="1991" name="Int. J. Syst. Bacteriol.">
        <title>Description of the erythromycin-producing bacterium Arthrobacter sp. strain NRRL B-3381 as Aeromicrobium erythreum gen. nov., sp. nov.</title>
        <authorList>
            <person name="Miller E.S."/>
            <person name="Woese C.R."/>
            <person name="Brenner S."/>
        </authorList>
    </citation>
    <scope>NUCLEOTIDE SEQUENCE [LARGE SCALE GENOMIC DNA]</scope>
    <source>
        <strain evidence="16 17">AR18</strain>
    </source>
</reference>
<name>A0A0U3THT6_9ACTN</name>
<dbReference type="GO" id="GO:0071972">
    <property type="term" value="F:peptidoglycan L,D-transpeptidase activity"/>
    <property type="evidence" value="ECO:0007669"/>
    <property type="project" value="TreeGrafter"/>
</dbReference>
<dbReference type="GO" id="GO:0016746">
    <property type="term" value="F:acyltransferase activity"/>
    <property type="evidence" value="ECO:0007669"/>
    <property type="project" value="UniProtKB-KW"/>
</dbReference>
<keyword evidence="7" id="KW-0472">Membrane</keyword>
<dbReference type="EMBL" id="CP011502">
    <property type="protein sequence ID" value="ALX05143.1"/>
    <property type="molecule type" value="Genomic_DNA"/>
</dbReference>
<dbReference type="STRING" id="2041.AERYTH_10740"/>
<protein>
    <submittedName>
        <fullName evidence="16">ErfK/YbiS/YcfS/YnhG family protein</fullName>
    </submittedName>
</protein>
<sequence length="382" mass="41201">MGAVLLVTLGACTAARSEQPSASPTQQPATVSANVEDQASDVPVDTVVSVEVQHGTVTEASLTSSDGKQVVKGEGGDGRWAATSRLEPGTAYTLTAQAEGTDGKPAKLVRTFTTRALTLDQQTYPAVAPLANETVGVGMPVIVTFDVPVENKKLFEQHMHVTSTPKVEGAWHWMSDTVVHYRPKEFWPAGTKVSVDLDLNSLPAGNGVYGQQDQHVPFTVGRRIVSTVDVARHTLTMNIDGRDVRTIPVSTGKPGHETRGGTKVIMEKFASVDMDAASTGVSESDPDYYDISDVRWAMRVTNSGEFLHAAPWSVGSQGRENVSHGCVGMSTADAQWIYDQSRRGDVVKFVNSGRSLEQNNGWTDWNTRWSDWVQGSALKRAS</sequence>
<evidence type="ECO:0000256" key="4">
    <source>
        <dbReference type="ARBA" id="ARBA00022729"/>
    </source>
</evidence>
<dbReference type="GO" id="GO:0008360">
    <property type="term" value="P:regulation of cell shape"/>
    <property type="evidence" value="ECO:0007669"/>
    <property type="project" value="UniProtKB-UniRule"/>
</dbReference>
<dbReference type="CDD" id="cd13432">
    <property type="entry name" value="LDT_IgD_like_2"/>
    <property type="match status" value="1"/>
</dbReference>
<evidence type="ECO:0000256" key="11">
    <source>
        <dbReference type="ARBA" id="ARBA00023316"/>
    </source>
</evidence>
<feature type="compositionally biased region" description="Polar residues" evidence="14">
    <location>
        <begin position="16"/>
        <end position="37"/>
    </location>
</feature>
<dbReference type="OrthoDB" id="5242354at2"/>
<evidence type="ECO:0000256" key="14">
    <source>
        <dbReference type="SAM" id="MobiDB-lite"/>
    </source>
</evidence>
<proteinExistence type="predicted"/>
<evidence type="ECO:0000256" key="1">
    <source>
        <dbReference type="ARBA" id="ARBA00004752"/>
    </source>
</evidence>
<dbReference type="InterPro" id="IPR041280">
    <property type="entry name" value="Big_10"/>
</dbReference>